<dbReference type="Proteomes" id="UP000018511">
    <property type="component" value="Unassembled WGS sequence"/>
</dbReference>
<dbReference type="RefSeq" id="WP_023661188.1">
    <property type="nucleotide sequence ID" value="NZ_AXUP01000087.1"/>
</dbReference>
<dbReference type="PATRIC" id="fig|1388762.3.peg.1633"/>
<dbReference type="AlphaFoldDB" id="V7DEE1"/>
<evidence type="ECO:0000313" key="1">
    <source>
        <dbReference type="EMBL" id="ESW40128.1"/>
    </source>
</evidence>
<dbReference type="EMBL" id="AXUP01000087">
    <property type="protein sequence ID" value="ESW40128.1"/>
    <property type="molecule type" value="Genomic_DNA"/>
</dbReference>
<name>V7DEE1_9PSED</name>
<gene>
    <name evidence="1" type="ORF">O164_08150</name>
</gene>
<sequence length="50" mass="5779">MNPAALKHAAMALRKLLEHYQHQERVAALLLEELDGLLKRAMNEEITIRK</sequence>
<proteinExistence type="predicted"/>
<accession>V7DEE1</accession>
<comment type="caution">
    <text evidence="1">The sequence shown here is derived from an EMBL/GenBank/DDBJ whole genome shotgun (WGS) entry which is preliminary data.</text>
</comment>
<organism evidence="1 2">
    <name type="scientific">Pseudomonas taiwanensis SJ9</name>
    <dbReference type="NCBI Taxonomy" id="1388762"/>
    <lineage>
        <taxon>Bacteria</taxon>
        <taxon>Pseudomonadati</taxon>
        <taxon>Pseudomonadota</taxon>
        <taxon>Gammaproteobacteria</taxon>
        <taxon>Pseudomonadales</taxon>
        <taxon>Pseudomonadaceae</taxon>
        <taxon>Pseudomonas</taxon>
    </lineage>
</organism>
<reference evidence="1 2" key="1">
    <citation type="submission" date="2013-10" db="EMBL/GenBank/DDBJ databases">
        <title>Whole Genome Shotgun Sequence of Pseudomonas taiwanensis SJ9.</title>
        <authorList>
            <person name="Hong S.-J."/>
            <person name="Shin J.-H."/>
        </authorList>
    </citation>
    <scope>NUCLEOTIDE SEQUENCE [LARGE SCALE GENOMIC DNA]</scope>
    <source>
        <strain evidence="1 2">SJ9</strain>
    </source>
</reference>
<evidence type="ECO:0000313" key="2">
    <source>
        <dbReference type="Proteomes" id="UP000018511"/>
    </source>
</evidence>
<protein>
    <submittedName>
        <fullName evidence="1">Uncharacterized protein</fullName>
    </submittedName>
</protein>